<organism evidence="3 4">
    <name type="scientific">Tagetes erecta</name>
    <name type="common">African marigold</name>
    <dbReference type="NCBI Taxonomy" id="13708"/>
    <lineage>
        <taxon>Eukaryota</taxon>
        <taxon>Viridiplantae</taxon>
        <taxon>Streptophyta</taxon>
        <taxon>Embryophyta</taxon>
        <taxon>Tracheophyta</taxon>
        <taxon>Spermatophyta</taxon>
        <taxon>Magnoliopsida</taxon>
        <taxon>eudicotyledons</taxon>
        <taxon>Gunneridae</taxon>
        <taxon>Pentapetalae</taxon>
        <taxon>asterids</taxon>
        <taxon>campanulids</taxon>
        <taxon>Asterales</taxon>
        <taxon>Asteraceae</taxon>
        <taxon>Asteroideae</taxon>
        <taxon>Heliantheae alliance</taxon>
        <taxon>Tageteae</taxon>
        <taxon>Tagetes</taxon>
    </lineage>
</organism>
<keyword evidence="1" id="KW-1133">Transmembrane helix</keyword>
<dbReference type="Pfam" id="PF00078">
    <property type="entry name" value="RVT_1"/>
    <property type="match status" value="1"/>
</dbReference>
<sequence length="446" mass="51139">MAWIKKMKLKALMLKVDLEKAFDSLNWNFLDMIMSHMHFPPLWRKWIKGTLLNARSSILVNGSPTREFYIKRGVRQGDPLSPFLFILAMEALHVVMTKAISLGTFHGITLPQNGPILSHLFFADDAIFMGKWSVRNVQNLSRILRCFYLASGLKVNYKKSRIFGLGVNDNETNVMAGLLKCQVGNFPFKYLGIPMGANMNHIKNWKDVLDIFENRLSSWKANSLSFGGRITLLKSVLGSLPIFLFLKLLFIIMAPKDLGGLGIGSLRAMNLALLSKWWWRAKTDSKSLWFEAIKSLHYNSKMFFPLPLKPSISGMWKNIISINKDLLTLSIDLCHSISRALGKRDKLMFWSDIWIGNTTLGDQFPAIAKMASSSDCNINECYVFNNGSVEWKVPWKRPFNSIEEHNQWNICKMLLNTMTITNGSDFWKWEHNDDYSFSSRSLRKSL</sequence>
<reference evidence="3" key="1">
    <citation type="journal article" date="2023" name="bioRxiv">
        <title>Improved chromosome-level genome assembly for marigold (Tagetes erecta).</title>
        <authorList>
            <person name="Jiang F."/>
            <person name="Yuan L."/>
            <person name="Wang S."/>
            <person name="Wang H."/>
            <person name="Xu D."/>
            <person name="Wang A."/>
            <person name="Fan W."/>
        </authorList>
    </citation>
    <scope>NUCLEOTIDE SEQUENCE</scope>
    <source>
        <strain evidence="3">WSJ</strain>
        <tissue evidence="3">Leaf</tissue>
    </source>
</reference>
<gene>
    <name evidence="3" type="ORF">QVD17_05557</name>
</gene>
<name>A0AAD8LK02_TARER</name>
<accession>A0AAD8LK02</accession>
<keyword evidence="4" id="KW-1185">Reference proteome</keyword>
<dbReference type="PANTHER" id="PTHR33116">
    <property type="entry name" value="REVERSE TRANSCRIPTASE ZINC-BINDING DOMAIN-CONTAINING PROTEIN-RELATED-RELATED"/>
    <property type="match status" value="1"/>
</dbReference>
<dbReference type="InterPro" id="IPR000477">
    <property type="entry name" value="RT_dom"/>
</dbReference>
<protein>
    <recommendedName>
        <fullName evidence="2">Reverse transcriptase domain-containing protein</fullName>
    </recommendedName>
</protein>
<dbReference type="AlphaFoldDB" id="A0AAD8LK02"/>
<evidence type="ECO:0000313" key="4">
    <source>
        <dbReference type="Proteomes" id="UP001229421"/>
    </source>
</evidence>
<dbReference type="EMBL" id="JAUHHV010000001">
    <property type="protein sequence ID" value="KAK1439737.1"/>
    <property type="molecule type" value="Genomic_DNA"/>
</dbReference>
<evidence type="ECO:0000259" key="2">
    <source>
        <dbReference type="PROSITE" id="PS50878"/>
    </source>
</evidence>
<keyword evidence="1" id="KW-0812">Transmembrane</keyword>
<keyword evidence="1" id="KW-0472">Membrane</keyword>
<dbReference type="PANTHER" id="PTHR33116:SF78">
    <property type="entry name" value="OS12G0587133 PROTEIN"/>
    <property type="match status" value="1"/>
</dbReference>
<evidence type="ECO:0000256" key="1">
    <source>
        <dbReference type="SAM" id="Phobius"/>
    </source>
</evidence>
<dbReference type="Proteomes" id="UP001229421">
    <property type="component" value="Unassembled WGS sequence"/>
</dbReference>
<feature type="domain" description="Reverse transcriptase" evidence="2">
    <location>
        <begin position="1"/>
        <end position="195"/>
    </location>
</feature>
<dbReference type="InterPro" id="IPR043502">
    <property type="entry name" value="DNA/RNA_pol_sf"/>
</dbReference>
<dbReference type="SUPFAM" id="SSF56672">
    <property type="entry name" value="DNA/RNA polymerases"/>
    <property type="match status" value="1"/>
</dbReference>
<comment type="caution">
    <text evidence="3">The sequence shown here is derived from an EMBL/GenBank/DDBJ whole genome shotgun (WGS) entry which is preliminary data.</text>
</comment>
<evidence type="ECO:0000313" key="3">
    <source>
        <dbReference type="EMBL" id="KAK1439737.1"/>
    </source>
</evidence>
<dbReference type="PROSITE" id="PS50878">
    <property type="entry name" value="RT_POL"/>
    <property type="match status" value="1"/>
</dbReference>
<proteinExistence type="predicted"/>
<feature type="transmembrane region" description="Helical" evidence="1">
    <location>
        <begin position="232"/>
        <end position="252"/>
    </location>
</feature>